<dbReference type="GO" id="GO:0005794">
    <property type="term" value="C:Golgi apparatus"/>
    <property type="evidence" value="ECO:0007669"/>
    <property type="project" value="UniProtKB-SubCell"/>
</dbReference>
<comment type="similarity">
    <text evidence="5">Belongs to the TRAPP small subunits family. BET5 subfamily.</text>
</comment>
<gene>
    <name evidence="7" type="primary">bet5</name>
    <name evidence="7" type="ORF">MNAN1_001429</name>
</gene>
<evidence type="ECO:0000256" key="1">
    <source>
        <dbReference type="ARBA" id="ARBA00022448"/>
    </source>
</evidence>
<dbReference type="Pfam" id="PF04099">
    <property type="entry name" value="Sybindin"/>
    <property type="match status" value="1"/>
</dbReference>
<dbReference type="SUPFAM" id="SSF64356">
    <property type="entry name" value="SNARE-like"/>
    <property type="match status" value="1"/>
</dbReference>
<evidence type="ECO:0000313" key="7">
    <source>
        <dbReference type="EMBL" id="WFD26446.1"/>
    </source>
</evidence>
<dbReference type="InterPro" id="IPR011012">
    <property type="entry name" value="Longin-like_dom_sf"/>
</dbReference>
<protein>
    <recommendedName>
        <fullName evidence="6">Trafficking protein particle complex subunit</fullName>
    </recommendedName>
</protein>
<proteinExistence type="inferred from homology"/>
<keyword evidence="1 6" id="KW-0813">Transport</keyword>
<dbReference type="GO" id="GO:0006888">
    <property type="term" value="P:endoplasmic reticulum to Golgi vesicle-mediated transport"/>
    <property type="evidence" value="ECO:0007669"/>
    <property type="project" value="UniProtKB-UniRule"/>
</dbReference>
<dbReference type="Proteomes" id="UP001213623">
    <property type="component" value="Chromosome 2"/>
</dbReference>
<evidence type="ECO:0000313" key="8">
    <source>
        <dbReference type="Proteomes" id="UP001213623"/>
    </source>
</evidence>
<sequence length="246" mass="27062">MALRAYAFWIFDRHCEAIYFQDWSHLYQQGPTSAASSFTSSISSTLQRVGGASVDAEKPAAAAVVRARGDALDGVSRSVYDDASQPTDSRLLPLDQEAKLVYGVVYSLRNMVRKLGGQSEMFHSFSTSTYTLTHMQTPTMYTFVLITDPPPSRSDKGPLAGLASTSPLPGTNGMTLRGVMRELWRGPWVQYAVQHPLVHATEREAYGPAAANEETARVARTRGIDNDALRHAIEQVLVQYKLLPPL</sequence>
<organism evidence="7 8">
    <name type="scientific">Malassezia nana</name>
    <dbReference type="NCBI Taxonomy" id="180528"/>
    <lineage>
        <taxon>Eukaryota</taxon>
        <taxon>Fungi</taxon>
        <taxon>Dikarya</taxon>
        <taxon>Basidiomycota</taxon>
        <taxon>Ustilaginomycotina</taxon>
        <taxon>Malasseziomycetes</taxon>
        <taxon>Malasseziales</taxon>
        <taxon>Malasseziaceae</taxon>
        <taxon>Malassezia</taxon>
    </lineage>
</organism>
<dbReference type="SMART" id="SM01399">
    <property type="entry name" value="Sybindin"/>
    <property type="match status" value="1"/>
</dbReference>
<name>A0AAF0EPG5_9BASI</name>
<reference evidence="7" key="1">
    <citation type="submission" date="2023-03" db="EMBL/GenBank/DDBJ databases">
        <title>Mating type loci evolution in Malassezia.</title>
        <authorList>
            <person name="Coelho M.A."/>
        </authorList>
    </citation>
    <scope>NUCLEOTIDE SEQUENCE</scope>
    <source>
        <strain evidence="7">CBS 9557</strain>
    </source>
</reference>
<dbReference type="PANTHER" id="PTHR23249:SF16">
    <property type="entry name" value="TRAFFICKING PROTEIN PARTICLE COMPLEX SUBUNIT 1"/>
    <property type="match status" value="1"/>
</dbReference>
<evidence type="ECO:0000256" key="2">
    <source>
        <dbReference type="ARBA" id="ARBA00022824"/>
    </source>
</evidence>
<dbReference type="InterPro" id="IPR007233">
    <property type="entry name" value="TRAPPC"/>
</dbReference>
<evidence type="ECO:0000256" key="6">
    <source>
        <dbReference type="RuleBase" id="RU366065"/>
    </source>
</evidence>
<dbReference type="Gene3D" id="3.30.450.70">
    <property type="match status" value="1"/>
</dbReference>
<comment type="subunit">
    <text evidence="6">Part of the multisubunit transport protein particle (TRAPP) complex.</text>
</comment>
<keyword evidence="2 6" id="KW-0256">Endoplasmic reticulum</keyword>
<keyword evidence="3 6" id="KW-0931">ER-Golgi transport</keyword>
<keyword evidence="8" id="KW-1185">Reference proteome</keyword>
<accession>A0AAF0EPG5</accession>
<comment type="subcellular location">
    <subcellularLocation>
        <location evidence="6">Endoplasmic reticulum</location>
    </subcellularLocation>
    <subcellularLocation>
        <location evidence="6">Golgi apparatus</location>
        <location evidence="6">cis-Golgi network</location>
    </subcellularLocation>
</comment>
<evidence type="ECO:0000256" key="5">
    <source>
        <dbReference type="ARBA" id="ARBA00038167"/>
    </source>
</evidence>
<dbReference type="PANTHER" id="PTHR23249">
    <property type="entry name" value="TRAFFICKING PROTEIN PARTICLE COMPLEX SUBUNIT"/>
    <property type="match status" value="1"/>
</dbReference>
<evidence type="ECO:0000256" key="4">
    <source>
        <dbReference type="ARBA" id="ARBA00023034"/>
    </source>
</evidence>
<dbReference type="AlphaFoldDB" id="A0AAF0EPG5"/>
<keyword evidence="4 6" id="KW-0333">Golgi apparatus</keyword>
<evidence type="ECO:0000256" key="3">
    <source>
        <dbReference type="ARBA" id="ARBA00022892"/>
    </source>
</evidence>
<dbReference type="GO" id="GO:0005783">
    <property type="term" value="C:endoplasmic reticulum"/>
    <property type="evidence" value="ECO:0007669"/>
    <property type="project" value="UniProtKB-SubCell"/>
</dbReference>
<dbReference type="GO" id="GO:0030008">
    <property type="term" value="C:TRAPP complex"/>
    <property type="evidence" value="ECO:0007669"/>
    <property type="project" value="UniProtKB-UniRule"/>
</dbReference>
<dbReference type="EMBL" id="CP119893">
    <property type="protein sequence ID" value="WFD26446.1"/>
    <property type="molecule type" value="Genomic_DNA"/>
</dbReference>